<proteinExistence type="predicted"/>
<name>A0ABS1EEA7_9BURK</name>
<dbReference type="InterPro" id="IPR001296">
    <property type="entry name" value="Glyco_trans_1"/>
</dbReference>
<keyword evidence="4" id="KW-1185">Reference proteome</keyword>
<feature type="domain" description="Glycosyl transferase family 1" evidence="2">
    <location>
        <begin position="220"/>
        <end position="383"/>
    </location>
</feature>
<accession>A0ABS1EEA7</accession>
<gene>
    <name evidence="3" type="ORF">JHL22_08715</name>
</gene>
<evidence type="ECO:0000313" key="4">
    <source>
        <dbReference type="Proteomes" id="UP000635316"/>
    </source>
</evidence>
<dbReference type="Proteomes" id="UP000635316">
    <property type="component" value="Unassembled WGS sequence"/>
</dbReference>
<evidence type="ECO:0000259" key="2">
    <source>
        <dbReference type="Pfam" id="PF00534"/>
    </source>
</evidence>
<feature type="domain" description="Glycosyl transferase family 1" evidence="2">
    <location>
        <begin position="620"/>
        <end position="789"/>
    </location>
</feature>
<dbReference type="CDD" id="cd03801">
    <property type="entry name" value="GT4_PimA-like"/>
    <property type="match status" value="1"/>
</dbReference>
<evidence type="ECO:0000313" key="3">
    <source>
        <dbReference type="EMBL" id="MBK1781298.1"/>
    </source>
</evidence>
<protein>
    <submittedName>
        <fullName evidence="3">Glycosyltransferase</fullName>
    </submittedName>
</protein>
<reference evidence="3 4" key="1">
    <citation type="submission" date="2020-12" db="EMBL/GenBank/DDBJ databases">
        <authorList>
            <person name="Lu T."/>
            <person name="Wang Q."/>
            <person name="Han X."/>
        </authorList>
    </citation>
    <scope>NUCLEOTIDE SEQUENCE [LARGE SCALE GENOMIC DNA]</scope>
    <source>
        <strain evidence="3 4">WQ 585</strain>
    </source>
</reference>
<evidence type="ECO:0000256" key="1">
    <source>
        <dbReference type="ARBA" id="ARBA00022679"/>
    </source>
</evidence>
<dbReference type="RefSeq" id="WP_200236060.1">
    <property type="nucleotide sequence ID" value="NZ_JAENGP010000009.1"/>
</dbReference>
<dbReference type="EMBL" id="JAENGP010000009">
    <property type="protein sequence ID" value="MBK1781298.1"/>
    <property type="molecule type" value="Genomic_DNA"/>
</dbReference>
<sequence>MRIVIDMQGAQSTGSRHRGIGRYTMALVQEIVRNRGDHEVILAVNGYFSDSIEPIRTAFDKLLPPENIQIWNTVTPTAKAETDNDWRRHAGELLREAFLASLKPDVVLVSSLFEGLTDNAVTSIAQFTRDFPTAVILYDLIPLIHHEIYLENPVVKAYYSEKIEFLRQADLWLAISESSRQEGISHLDLSKDWSANISTDADGHFRKVPVSAEAESELRKKYGLYHPFVMYTGGIDHRKNIEGLIRSYAKLPQNLRASHQLAIVCSIQAENRRNLEALARKCGLEEDELILTGFVSEEDLVRLYNLCHLFVFPSWHEGFGLPALEAMRCGAPVIGANTSSLPEVIGLPEALFDPHSDDDFARLMERALNDEDFRARLVKHGKHQAMKFSWAESARRAIVQMERLVAHQKSHSTNSVPDRRLKLAYISPLPPERSGIADYSAELLPELARHYDIEVVVVQDNVTDEWINANCPIRTVQYFRDNASSYDRVLYQFGNSAFHQHMFELLGTHPGVVVLHDFYLSGISHYMEAHAIEPAFWTKELYHAHGYAAFHDRYHSKDEVDVIWKYPCSLSVVQNSLGVIAHSQNSLRLAKRWYGDNGENWAVIPHMRDPHVNKDRVLARQALGLGVDDFVVCSFGMLGPTKLNHRLLEAWLNSRLGADKNCHLVFVGENHPGTYGVELLEIIRNHRAEKNIRITGWADLDLFRNYLAAADMGVQLRTLSRGETSGTVLDCMCHSLATIVNANGSMADLNEQAVWMLSDEFSDEELITALETLWQDGDKRQSLGKRAREVILEDHDPRYCAGQYQDAIENFYKSAQNGLPGLLPAIAKKSATAQPDTELIALSSHLADCFPLRPQKKQLLLDVSGLIGNSEHTVIRNTIREWLINPPDNYRIEPVYALGENEYRYARHFSAGLMGCPEHCLQDEPIEFAVGDIFFVLDVPQSVQTMHSDFYQTLRVRGVMIQCLVDDASGVQRLQNFGGNATLFLEEILGGRVF</sequence>
<dbReference type="PANTHER" id="PTHR46401:SF2">
    <property type="entry name" value="GLYCOSYLTRANSFERASE WBBK-RELATED"/>
    <property type="match status" value="1"/>
</dbReference>
<keyword evidence="1" id="KW-0808">Transferase</keyword>
<dbReference type="Gene3D" id="3.40.50.2000">
    <property type="entry name" value="Glycogen Phosphorylase B"/>
    <property type="match status" value="3"/>
</dbReference>
<dbReference type="CDD" id="cd03809">
    <property type="entry name" value="GT4_MtfB-like"/>
    <property type="match status" value="1"/>
</dbReference>
<dbReference type="Pfam" id="PF00534">
    <property type="entry name" value="Glycos_transf_1"/>
    <property type="match status" value="2"/>
</dbReference>
<comment type="caution">
    <text evidence="3">The sequence shown here is derived from an EMBL/GenBank/DDBJ whole genome shotgun (WGS) entry which is preliminary data.</text>
</comment>
<organism evidence="3 4">
    <name type="scientific">Advenella mandrilli</name>
    <dbReference type="NCBI Taxonomy" id="2800330"/>
    <lineage>
        <taxon>Bacteria</taxon>
        <taxon>Pseudomonadati</taxon>
        <taxon>Pseudomonadota</taxon>
        <taxon>Betaproteobacteria</taxon>
        <taxon>Burkholderiales</taxon>
        <taxon>Alcaligenaceae</taxon>
    </lineage>
</organism>
<dbReference type="PANTHER" id="PTHR46401">
    <property type="entry name" value="GLYCOSYLTRANSFERASE WBBK-RELATED"/>
    <property type="match status" value="1"/>
</dbReference>
<dbReference type="SUPFAM" id="SSF53756">
    <property type="entry name" value="UDP-Glycosyltransferase/glycogen phosphorylase"/>
    <property type="match status" value="2"/>
</dbReference>